<keyword evidence="2" id="KW-1185">Reference proteome</keyword>
<evidence type="ECO:0000313" key="1">
    <source>
        <dbReference type="EMBL" id="KAJ3815537.1"/>
    </source>
</evidence>
<keyword evidence="1" id="KW-0413">Isomerase</keyword>
<dbReference type="EMBL" id="MU794948">
    <property type="protein sequence ID" value="KAJ3815537.1"/>
    <property type="molecule type" value="Genomic_DNA"/>
</dbReference>
<dbReference type="Proteomes" id="UP001163835">
    <property type="component" value="Unassembled WGS sequence"/>
</dbReference>
<name>A0ACC1UEQ5_9AGAR</name>
<evidence type="ECO:0000313" key="2">
    <source>
        <dbReference type="Proteomes" id="UP001163835"/>
    </source>
</evidence>
<proteinExistence type="predicted"/>
<reference evidence="1" key="1">
    <citation type="submission" date="2022-09" db="EMBL/GenBank/DDBJ databases">
        <title>A Global Phylogenomic Analysis of the Shiitake Genus Lentinula.</title>
        <authorList>
            <consortium name="DOE Joint Genome Institute"/>
            <person name="Sierra-Patev S."/>
            <person name="Min B."/>
            <person name="Naranjo-Ortiz M."/>
            <person name="Looney B."/>
            <person name="Konkel Z."/>
            <person name="Slot J.C."/>
            <person name="Sakamoto Y."/>
            <person name="Steenwyk J.L."/>
            <person name="Rokas A."/>
            <person name="Carro J."/>
            <person name="Camarero S."/>
            <person name="Ferreira P."/>
            <person name="Molpeceres G."/>
            <person name="Ruiz-Duenas F.J."/>
            <person name="Serrano A."/>
            <person name="Henrissat B."/>
            <person name="Drula E."/>
            <person name="Hughes K.W."/>
            <person name="Mata J.L."/>
            <person name="Ishikawa N.K."/>
            <person name="Vargas-Isla R."/>
            <person name="Ushijima S."/>
            <person name="Smith C.A."/>
            <person name="Ahrendt S."/>
            <person name="Andreopoulos W."/>
            <person name="He G."/>
            <person name="Labutti K."/>
            <person name="Lipzen A."/>
            <person name="Ng V."/>
            <person name="Riley R."/>
            <person name="Sandor L."/>
            <person name="Barry K."/>
            <person name="Martinez A.T."/>
            <person name="Xiao Y."/>
            <person name="Gibbons J.G."/>
            <person name="Terashima K."/>
            <person name="Grigoriev I.V."/>
            <person name="Hibbett D.S."/>
        </authorList>
    </citation>
    <scope>NUCLEOTIDE SEQUENCE</scope>
    <source>
        <strain evidence="1">TMI1499</strain>
    </source>
</reference>
<sequence>MKLSFSLFVTALLTGASASNVLELNPDTWDDVVGLGKPVLPLGGKGTQLIFIPSYLTTQITLSGHCKNLAPTYEQVADAYSHVKDKVFIAKVDADGIGKELGKRYGVTGFPTLKWFDGKGNYEPYESGRDLDSFTSFITGKTGVKSSIKPPPLPSYPILDYSNFDEVVMDPKKDVLVTFTAPWCGHCKAMKPAYEKVASIFETENNCILVNVDADDKKNEAIKTRFGISGFPTIKFFPKDNKDGIAYEGGRSETDFVDYLNEKCGTQRSVNGGLLDTAGRLADFDVLANKFFTAPADLRDSIYKEALTLSSTVGDVSKHYLRVMEKMVNGTEAYYEKESKRLASILKKRTLAPAKLDEIKIKSNILRAFGEKPVEDQNDGNIRRATAEL</sequence>
<accession>A0ACC1UEQ5</accession>
<comment type="caution">
    <text evidence="1">The sequence shown here is derived from an EMBL/GenBank/DDBJ whole genome shotgun (WGS) entry which is preliminary data.</text>
</comment>
<protein>
    <submittedName>
        <fullName evidence="1">Protein disulfide isomerase</fullName>
    </submittedName>
</protein>
<gene>
    <name evidence="1" type="ORF">F5876DRAFT_71897</name>
</gene>
<organism evidence="1 2">
    <name type="scientific">Lentinula aff. lateritia</name>
    <dbReference type="NCBI Taxonomy" id="2804960"/>
    <lineage>
        <taxon>Eukaryota</taxon>
        <taxon>Fungi</taxon>
        <taxon>Dikarya</taxon>
        <taxon>Basidiomycota</taxon>
        <taxon>Agaricomycotina</taxon>
        <taxon>Agaricomycetes</taxon>
        <taxon>Agaricomycetidae</taxon>
        <taxon>Agaricales</taxon>
        <taxon>Marasmiineae</taxon>
        <taxon>Omphalotaceae</taxon>
        <taxon>Lentinula</taxon>
    </lineage>
</organism>